<feature type="transmembrane region" description="Helical" evidence="16">
    <location>
        <begin position="39"/>
        <end position="59"/>
    </location>
</feature>
<keyword evidence="4 16" id="KW-0812">Transmembrane</keyword>
<keyword evidence="7 16" id="KW-1133">Transmembrane helix</keyword>
<evidence type="ECO:0000256" key="8">
    <source>
        <dbReference type="ARBA" id="ARBA00023136"/>
    </source>
</evidence>
<sequence length="392" mass="44084">MDKYLFYSVCFLIGVGIVFSYSLSTYTVLYFGYSDFHFFARQAIVGILCIGMIFSFSFFNPDRHLHILGISIFIFSLFLMSIMHFLPESMVTSAGGARRWIRLPGFSLAPVEFFKVGFIYFLAWSFNRKLGHKKRKVLEEFKVLFPYFAIFILIIYLIAIMQNDLGQIVVLAFTFAFMALFAGASAKFFALLTSGIVSVAMLFIFTSPHRILRIKSWWSNIQDMVLSVLPESFSTILRVENLVEPYQISHSLNAIHNGGIFGQGLGNGIFKLGYLSEVHTDFVLAGIAEELGLISLVFITSIVFFVIYRILRIANRIENRVFYLFSFGIGSMLGFSFLMNAYGITSITPIKGIAVPFLSYGGSSLIASSLAIGLVIMISKKTSKNFKKLGKN</sequence>
<dbReference type="PANTHER" id="PTHR30474:SF2">
    <property type="entry name" value="PEPTIDOGLYCAN GLYCOSYLTRANSFERASE FTSW-RELATED"/>
    <property type="match status" value="1"/>
</dbReference>
<feature type="transmembrane region" description="Helical" evidence="16">
    <location>
        <begin position="165"/>
        <end position="182"/>
    </location>
</feature>
<feature type="transmembrane region" description="Helical" evidence="16">
    <location>
        <begin position="189"/>
        <end position="207"/>
    </location>
</feature>
<evidence type="ECO:0000256" key="13">
    <source>
        <dbReference type="ARBA" id="ARBA00041418"/>
    </source>
</evidence>
<feature type="transmembrane region" description="Helical" evidence="16">
    <location>
        <begin position="143"/>
        <end position="159"/>
    </location>
</feature>
<dbReference type="Pfam" id="PF01098">
    <property type="entry name" value="FTSW_RODA_SPOVE"/>
    <property type="match status" value="1"/>
</dbReference>
<dbReference type="GO" id="GO:0008360">
    <property type="term" value="P:regulation of cell shape"/>
    <property type="evidence" value="ECO:0007669"/>
    <property type="project" value="UniProtKB-KW"/>
</dbReference>
<evidence type="ECO:0000256" key="16">
    <source>
        <dbReference type="SAM" id="Phobius"/>
    </source>
</evidence>
<gene>
    <name evidence="17" type="ORF">HELGO_WM13639</name>
</gene>
<dbReference type="AlphaFoldDB" id="A0A6S6STJ7"/>
<evidence type="ECO:0000256" key="14">
    <source>
        <dbReference type="ARBA" id="ARBA00044770"/>
    </source>
</evidence>
<dbReference type="GO" id="GO:0051301">
    <property type="term" value="P:cell division"/>
    <property type="evidence" value="ECO:0007669"/>
    <property type="project" value="UniProtKB-KW"/>
</dbReference>
<evidence type="ECO:0000256" key="7">
    <source>
        <dbReference type="ARBA" id="ARBA00022989"/>
    </source>
</evidence>
<evidence type="ECO:0000313" key="17">
    <source>
        <dbReference type="EMBL" id="CAA6806595.1"/>
    </source>
</evidence>
<evidence type="ECO:0000256" key="3">
    <source>
        <dbReference type="ARBA" id="ARBA00022679"/>
    </source>
</evidence>
<dbReference type="GO" id="GO:0005886">
    <property type="term" value="C:plasma membrane"/>
    <property type="evidence" value="ECO:0007669"/>
    <property type="project" value="TreeGrafter"/>
</dbReference>
<evidence type="ECO:0000256" key="15">
    <source>
        <dbReference type="ARBA" id="ARBA00049902"/>
    </source>
</evidence>
<evidence type="ECO:0000256" key="1">
    <source>
        <dbReference type="ARBA" id="ARBA00004141"/>
    </source>
</evidence>
<keyword evidence="8 16" id="KW-0472">Membrane</keyword>
<keyword evidence="2" id="KW-0328">Glycosyltransferase</keyword>
<keyword evidence="3" id="KW-0808">Transferase</keyword>
<evidence type="ECO:0000256" key="11">
    <source>
        <dbReference type="ARBA" id="ARBA00038053"/>
    </source>
</evidence>
<feature type="transmembrane region" description="Helical" evidence="16">
    <location>
        <begin position="357"/>
        <end position="378"/>
    </location>
</feature>
<dbReference type="GO" id="GO:0015648">
    <property type="term" value="F:lipid-linked peptidoglycan transporter activity"/>
    <property type="evidence" value="ECO:0007669"/>
    <property type="project" value="TreeGrafter"/>
</dbReference>
<dbReference type="PANTHER" id="PTHR30474">
    <property type="entry name" value="CELL CYCLE PROTEIN"/>
    <property type="match status" value="1"/>
</dbReference>
<organism evidence="17">
    <name type="scientific">uncultured Campylobacterales bacterium</name>
    <dbReference type="NCBI Taxonomy" id="352960"/>
    <lineage>
        <taxon>Bacteria</taxon>
        <taxon>Pseudomonadati</taxon>
        <taxon>Campylobacterota</taxon>
        <taxon>Epsilonproteobacteria</taxon>
        <taxon>Campylobacterales</taxon>
        <taxon>environmental samples</taxon>
    </lineage>
</organism>
<comment type="similarity">
    <text evidence="11">Belongs to the SEDS family. FtsW subfamily.</text>
</comment>
<accession>A0A6S6STJ7</accession>
<evidence type="ECO:0000256" key="5">
    <source>
        <dbReference type="ARBA" id="ARBA00022960"/>
    </source>
</evidence>
<keyword evidence="17" id="KW-0131">Cell cycle</keyword>
<evidence type="ECO:0000256" key="2">
    <source>
        <dbReference type="ARBA" id="ARBA00022676"/>
    </source>
</evidence>
<feature type="transmembrane region" description="Helical" evidence="16">
    <location>
        <begin position="323"/>
        <end position="345"/>
    </location>
</feature>
<feature type="transmembrane region" description="Helical" evidence="16">
    <location>
        <begin position="291"/>
        <end position="311"/>
    </location>
</feature>
<protein>
    <recommendedName>
        <fullName evidence="12">Probable peptidoglycan glycosyltransferase FtsW</fullName>
        <ecNumber evidence="14">2.4.99.28</ecNumber>
    </recommendedName>
    <alternativeName>
        <fullName evidence="13">Cell division protein FtsW</fullName>
    </alternativeName>
    <alternativeName>
        <fullName evidence="10">Cell wall polymerase</fullName>
    </alternativeName>
    <alternativeName>
        <fullName evidence="9">Peptidoglycan polymerase</fullName>
    </alternativeName>
</protein>
<keyword evidence="6" id="KW-0573">Peptidoglycan synthesis</keyword>
<name>A0A6S6STJ7_9BACT</name>
<evidence type="ECO:0000256" key="9">
    <source>
        <dbReference type="ARBA" id="ARBA00032370"/>
    </source>
</evidence>
<reference evidence="17" key="1">
    <citation type="submission" date="2020-01" db="EMBL/GenBank/DDBJ databases">
        <authorList>
            <person name="Meier V. D."/>
            <person name="Meier V D."/>
        </authorList>
    </citation>
    <scope>NUCLEOTIDE SEQUENCE</scope>
    <source>
        <strain evidence="17">HLG_WM_MAG_12</strain>
    </source>
</reference>
<comment type="subcellular location">
    <subcellularLocation>
        <location evidence="1">Membrane</location>
        <topology evidence="1">Multi-pass membrane protein</topology>
    </subcellularLocation>
</comment>
<evidence type="ECO:0000256" key="6">
    <source>
        <dbReference type="ARBA" id="ARBA00022984"/>
    </source>
</evidence>
<evidence type="ECO:0000256" key="12">
    <source>
        <dbReference type="ARBA" id="ARBA00041185"/>
    </source>
</evidence>
<evidence type="ECO:0000256" key="4">
    <source>
        <dbReference type="ARBA" id="ARBA00022692"/>
    </source>
</evidence>
<feature type="transmembrane region" description="Helical" evidence="16">
    <location>
        <begin position="66"/>
        <end position="86"/>
    </location>
</feature>
<feature type="transmembrane region" description="Helical" evidence="16">
    <location>
        <begin position="106"/>
        <end position="123"/>
    </location>
</feature>
<comment type="catalytic activity">
    <reaction evidence="15">
        <text>[GlcNAc-(1-&gt;4)-Mur2Ac(oyl-L-Ala-gamma-D-Glu-L-Lys-D-Ala-D-Ala)](n)-di-trans,octa-cis-undecaprenyl diphosphate + beta-D-GlcNAc-(1-&gt;4)-Mur2Ac(oyl-L-Ala-gamma-D-Glu-L-Lys-D-Ala-D-Ala)-di-trans,octa-cis-undecaprenyl diphosphate = [GlcNAc-(1-&gt;4)-Mur2Ac(oyl-L-Ala-gamma-D-Glu-L-Lys-D-Ala-D-Ala)](n+1)-di-trans,octa-cis-undecaprenyl diphosphate + di-trans,octa-cis-undecaprenyl diphosphate + H(+)</text>
        <dbReference type="Rhea" id="RHEA:23708"/>
        <dbReference type="Rhea" id="RHEA-COMP:9602"/>
        <dbReference type="Rhea" id="RHEA-COMP:9603"/>
        <dbReference type="ChEBI" id="CHEBI:15378"/>
        <dbReference type="ChEBI" id="CHEBI:58405"/>
        <dbReference type="ChEBI" id="CHEBI:60033"/>
        <dbReference type="ChEBI" id="CHEBI:78435"/>
        <dbReference type="EC" id="2.4.99.28"/>
    </reaction>
</comment>
<dbReference type="InterPro" id="IPR001182">
    <property type="entry name" value="FtsW/RodA"/>
</dbReference>
<dbReference type="EC" id="2.4.99.28" evidence="14"/>
<dbReference type="EMBL" id="CACVAW010000023">
    <property type="protein sequence ID" value="CAA6806595.1"/>
    <property type="molecule type" value="Genomic_DNA"/>
</dbReference>
<dbReference type="GO" id="GO:0008955">
    <property type="term" value="F:peptidoglycan glycosyltransferase activity"/>
    <property type="evidence" value="ECO:0007669"/>
    <property type="project" value="UniProtKB-EC"/>
</dbReference>
<dbReference type="GO" id="GO:0009252">
    <property type="term" value="P:peptidoglycan biosynthetic process"/>
    <property type="evidence" value="ECO:0007669"/>
    <property type="project" value="UniProtKB-KW"/>
</dbReference>
<feature type="transmembrane region" description="Helical" evidence="16">
    <location>
        <begin position="5"/>
        <end position="33"/>
    </location>
</feature>
<evidence type="ECO:0000256" key="10">
    <source>
        <dbReference type="ARBA" id="ARBA00033270"/>
    </source>
</evidence>
<dbReference type="GO" id="GO:0032153">
    <property type="term" value="C:cell division site"/>
    <property type="evidence" value="ECO:0007669"/>
    <property type="project" value="TreeGrafter"/>
</dbReference>
<keyword evidence="5" id="KW-0133">Cell shape</keyword>
<keyword evidence="17" id="KW-0132">Cell division</keyword>
<proteinExistence type="inferred from homology"/>